<evidence type="ECO:0000313" key="4">
    <source>
        <dbReference type="Proteomes" id="UP001494902"/>
    </source>
</evidence>
<keyword evidence="4" id="KW-1185">Reference proteome</keyword>
<dbReference type="Gene3D" id="3.40.50.720">
    <property type="entry name" value="NAD(P)-binding Rossmann-like Domain"/>
    <property type="match status" value="1"/>
</dbReference>
<dbReference type="InterPro" id="IPR051450">
    <property type="entry name" value="Gfo/Idh/MocA_Oxidoreductases"/>
</dbReference>
<dbReference type="SUPFAM" id="SSF55347">
    <property type="entry name" value="Glyceraldehyde-3-phosphate dehydrogenase-like, C-terminal domain"/>
    <property type="match status" value="1"/>
</dbReference>
<accession>A0ABV1K4A1</accession>
<dbReference type="Proteomes" id="UP001494902">
    <property type="component" value="Unassembled WGS sequence"/>
</dbReference>
<dbReference type="Gene3D" id="3.30.360.10">
    <property type="entry name" value="Dihydrodipicolinate Reductase, domain 2"/>
    <property type="match status" value="1"/>
</dbReference>
<dbReference type="PANTHER" id="PTHR43377">
    <property type="entry name" value="BILIVERDIN REDUCTASE A"/>
    <property type="match status" value="1"/>
</dbReference>
<dbReference type="SUPFAM" id="SSF51735">
    <property type="entry name" value="NAD(P)-binding Rossmann-fold domains"/>
    <property type="match status" value="1"/>
</dbReference>
<name>A0ABV1K4A1_9PSEU</name>
<dbReference type="InterPro" id="IPR000683">
    <property type="entry name" value="Gfo/Idh/MocA-like_OxRdtase_N"/>
</dbReference>
<protein>
    <submittedName>
        <fullName evidence="3">Gfo/Idh/MocA family oxidoreductase</fullName>
    </submittedName>
</protein>
<evidence type="ECO:0000259" key="2">
    <source>
        <dbReference type="Pfam" id="PF22725"/>
    </source>
</evidence>
<sequence>MPRPARIGLLGAGLIGTEHARTLARIDETELVAVADPSDAGRALAAELGVAHHDDYRALLAAGGVDGVVAALPNRMHADAAVAAIEHGVAVLVEKPIAGTLDEARWITEAADRTGVPVLVGHQRRYAPDVVAAKALLDSGALGEIVSVGILSTWRKHDSYFDVDWRRTAGGGPVLINLIHDLDAIRHLVGEIDSVVALGGHTRGFEVADTVGAVLRFVGGALGTALVSDASAAPWNWDLTSGYGAYFPPPPPPPGDVYFLSGTRAALSLPSLTLFTHDGDADWRSPMRTRVVERVEADAYTEQLRHFADVALRRCPPLIDAHDGTRTLAVAHAVEQAQQTGTTIHIDEEIAV</sequence>
<dbReference type="PANTHER" id="PTHR43377:SF8">
    <property type="entry name" value="BLR3664 PROTEIN"/>
    <property type="match status" value="1"/>
</dbReference>
<dbReference type="EMBL" id="JBEDNQ010000001">
    <property type="protein sequence ID" value="MEQ3549275.1"/>
    <property type="molecule type" value="Genomic_DNA"/>
</dbReference>
<dbReference type="RefSeq" id="WP_349296360.1">
    <property type="nucleotide sequence ID" value="NZ_JBEDNQ010000001.1"/>
</dbReference>
<reference evidence="3 4" key="1">
    <citation type="submission" date="2024-03" db="EMBL/GenBank/DDBJ databases">
        <title>Draft genome sequence of Pseudonocardia nematodicida JCM 31783.</title>
        <authorList>
            <person name="Butdee W."/>
            <person name="Duangmal K."/>
        </authorList>
    </citation>
    <scope>NUCLEOTIDE SEQUENCE [LARGE SCALE GENOMIC DNA]</scope>
    <source>
        <strain evidence="3 4">JCM 31783</strain>
    </source>
</reference>
<gene>
    <name evidence="3" type="ORF">WIS52_02225</name>
</gene>
<feature type="domain" description="GFO/IDH/MocA-like oxidoreductase" evidence="2">
    <location>
        <begin position="131"/>
        <end position="234"/>
    </location>
</feature>
<dbReference type="Pfam" id="PF22725">
    <property type="entry name" value="GFO_IDH_MocA_C3"/>
    <property type="match status" value="1"/>
</dbReference>
<proteinExistence type="predicted"/>
<evidence type="ECO:0000313" key="3">
    <source>
        <dbReference type="EMBL" id="MEQ3549275.1"/>
    </source>
</evidence>
<dbReference type="InterPro" id="IPR036291">
    <property type="entry name" value="NAD(P)-bd_dom_sf"/>
</dbReference>
<dbReference type="Pfam" id="PF01408">
    <property type="entry name" value="GFO_IDH_MocA"/>
    <property type="match status" value="1"/>
</dbReference>
<feature type="domain" description="Gfo/Idh/MocA-like oxidoreductase N-terminal" evidence="1">
    <location>
        <begin position="6"/>
        <end position="122"/>
    </location>
</feature>
<organism evidence="3 4">
    <name type="scientific">Pseudonocardia nematodicida</name>
    <dbReference type="NCBI Taxonomy" id="1206997"/>
    <lineage>
        <taxon>Bacteria</taxon>
        <taxon>Bacillati</taxon>
        <taxon>Actinomycetota</taxon>
        <taxon>Actinomycetes</taxon>
        <taxon>Pseudonocardiales</taxon>
        <taxon>Pseudonocardiaceae</taxon>
        <taxon>Pseudonocardia</taxon>
    </lineage>
</organism>
<evidence type="ECO:0000259" key="1">
    <source>
        <dbReference type="Pfam" id="PF01408"/>
    </source>
</evidence>
<dbReference type="InterPro" id="IPR055170">
    <property type="entry name" value="GFO_IDH_MocA-like_dom"/>
</dbReference>
<comment type="caution">
    <text evidence="3">The sequence shown here is derived from an EMBL/GenBank/DDBJ whole genome shotgun (WGS) entry which is preliminary data.</text>
</comment>